<feature type="transmembrane region" description="Helical" evidence="10">
    <location>
        <begin position="406"/>
        <end position="427"/>
    </location>
</feature>
<dbReference type="PRINTS" id="PR00420">
    <property type="entry name" value="RNGMNOXGNASE"/>
</dbReference>
<proteinExistence type="inferred from homology"/>
<dbReference type="UniPathway" id="UPA00767">
    <property type="reaction ID" value="UER00752"/>
</dbReference>
<keyword evidence="5 10" id="KW-0285">Flavoprotein</keyword>
<comment type="function">
    <text evidence="10">Catalyzes the stereospecific oxidation of squalene to (S)-2,3-epoxysqualene, and is considered to be a rate-limiting enzyme in steroid biosynthesis.</text>
</comment>
<evidence type="ECO:0000313" key="12">
    <source>
        <dbReference type="EMBL" id="RPB26132.1"/>
    </source>
</evidence>
<dbReference type="PANTHER" id="PTHR10835">
    <property type="entry name" value="SQUALENE MONOOXYGENASE"/>
    <property type="match status" value="1"/>
</dbReference>
<dbReference type="GO" id="GO:0005789">
    <property type="term" value="C:endoplasmic reticulum membrane"/>
    <property type="evidence" value="ECO:0007669"/>
    <property type="project" value="UniProtKB-SubCell"/>
</dbReference>
<keyword evidence="9 10" id="KW-0472">Membrane</keyword>
<evidence type="ECO:0000256" key="6">
    <source>
        <dbReference type="ARBA" id="ARBA00022827"/>
    </source>
</evidence>
<evidence type="ECO:0000256" key="9">
    <source>
        <dbReference type="ARBA" id="ARBA00023136"/>
    </source>
</evidence>
<keyword evidence="8 10" id="KW-0560">Oxidoreductase</keyword>
<reference evidence="12 13" key="1">
    <citation type="journal article" date="2018" name="Nat. Ecol. Evol.">
        <title>Pezizomycetes genomes reveal the molecular basis of ectomycorrhizal truffle lifestyle.</title>
        <authorList>
            <person name="Murat C."/>
            <person name="Payen T."/>
            <person name="Noel B."/>
            <person name="Kuo A."/>
            <person name="Morin E."/>
            <person name="Chen J."/>
            <person name="Kohler A."/>
            <person name="Krizsan K."/>
            <person name="Balestrini R."/>
            <person name="Da Silva C."/>
            <person name="Montanini B."/>
            <person name="Hainaut M."/>
            <person name="Levati E."/>
            <person name="Barry K.W."/>
            <person name="Belfiori B."/>
            <person name="Cichocki N."/>
            <person name="Clum A."/>
            <person name="Dockter R.B."/>
            <person name="Fauchery L."/>
            <person name="Guy J."/>
            <person name="Iotti M."/>
            <person name="Le Tacon F."/>
            <person name="Lindquist E.A."/>
            <person name="Lipzen A."/>
            <person name="Malagnac F."/>
            <person name="Mello A."/>
            <person name="Molinier V."/>
            <person name="Miyauchi S."/>
            <person name="Poulain J."/>
            <person name="Riccioni C."/>
            <person name="Rubini A."/>
            <person name="Sitrit Y."/>
            <person name="Splivallo R."/>
            <person name="Traeger S."/>
            <person name="Wang M."/>
            <person name="Zifcakova L."/>
            <person name="Wipf D."/>
            <person name="Zambonelli A."/>
            <person name="Paolocci F."/>
            <person name="Nowrousian M."/>
            <person name="Ottonello S."/>
            <person name="Baldrian P."/>
            <person name="Spatafora J.W."/>
            <person name="Henrissat B."/>
            <person name="Nagy L.G."/>
            <person name="Aury J.M."/>
            <person name="Wincker P."/>
            <person name="Grigoriev I.V."/>
            <person name="Bonfante P."/>
            <person name="Martin F.M."/>
        </authorList>
    </citation>
    <scope>NUCLEOTIDE SEQUENCE [LARGE SCALE GENOMIC DNA]</scope>
    <source>
        <strain evidence="12 13">ATCC MYA-4762</strain>
    </source>
</reference>
<evidence type="ECO:0000256" key="10">
    <source>
        <dbReference type="RuleBase" id="RU367121"/>
    </source>
</evidence>
<keyword evidence="10" id="KW-0256">Endoplasmic reticulum</keyword>
<gene>
    <name evidence="12" type="ORF">L211DRAFT_781508</name>
</gene>
<evidence type="ECO:0000256" key="4">
    <source>
        <dbReference type="ARBA" id="ARBA00012312"/>
    </source>
</evidence>
<dbReference type="GO" id="GO:0050660">
    <property type="term" value="F:flavin adenine dinucleotide binding"/>
    <property type="evidence" value="ECO:0007669"/>
    <property type="project" value="UniProtKB-UniRule"/>
</dbReference>
<dbReference type="Gene3D" id="3.50.50.60">
    <property type="entry name" value="FAD/NAD(P)-binding domain"/>
    <property type="match status" value="1"/>
</dbReference>
<dbReference type="GO" id="GO:0006696">
    <property type="term" value="P:ergosterol biosynthetic process"/>
    <property type="evidence" value="ECO:0007669"/>
    <property type="project" value="TreeGrafter"/>
</dbReference>
<dbReference type="STRING" id="1051890.A0A3N4LYB8"/>
<keyword evidence="10" id="KW-0812">Transmembrane</keyword>
<dbReference type="InParanoid" id="A0A3N4LYB8"/>
<dbReference type="EMBL" id="ML121535">
    <property type="protein sequence ID" value="RPB26132.1"/>
    <property type="molecule type" value="Genomic_DNA"/>
</dbReference>
<dbReference type="PANTHER" id="PTHR10835:SF0">
    <property type="entry name" value="SQUALENE MONOOXYGENASE"/>
    <property type="match status" value="1"/>
</dbReference>
<name>A0A3N4LYB8_9PEZI</name>
<evidence type="ECO:0000256" key="2">
    <source>
        <dbReference type="ARBA" id="ARBA00004154"/>
    </source>
</evidence>
<evidence type="ECO:0000256" key="1">
    <source>
        <dbReference type="ARBA" id="ARBA00001974"/>
    </source>
</evidence>
<evidence type="ECO:0000259" key="11">
    <source>
        <dbReference type="Pfam" id="PF08491"/>
    </source>
</evidence>
<comment type="cofactor">
    <cofactor evidence="1 10">
        <name>FAD</name>
        <dbReference type="ChEBI" id="CHEBI:57692"/>
    </cofactor>
</comment>
<keyword evidence="6 10" id="KW-0274">FAD</keyword>
<evidence type="ECO:0000256" key="8">
    <source>
        <dbReference type="ARBA" id="ARBA00023002"/>
    </source>
</evidence>
<dbReference type="InterPro" id="IPR013698">
    <property type="entry name" value="Squalene_epoxidase"/>
</dbReference>
<comment type="subcellular location">
    <subcellularLocation>
        <location evidence="10">Endoplasmic reticulum membrane</location>
        <topology evidence="10">Multi-pass membrane protein</topology>
    </subcellularLocation>
    <subcellularLocation>
        <location evidence="2">Microsome membrane</location>
        <topology evidence="2">Multi-pass membrane protein</topology>
    </subcellularLocation>
</comment>
<organism evidence="12 13">
    <name type="scientific">Terfezia boudieri ATCC MYA-4762</name>
    <dbReference type="NCBI Taxonomy" id="1051890"/>
    <lineage>
        <taxon>Eukaryota</taxon>
        <taxon>Fungi</taxon>
        <taxon>Dikarya</taxon>
        <taxon>Ascomycota</taxon>
        <taxon>Pezizomycotina</taxon>
        <taxon>Pezizomycetes</taxon>
        <taxon>Pezizales</taxon>
        <taxon>Pezizaceae</taxon>
        <taxon>Terfezia</taxon>
    </lineage>
</organism>
<dbReference type="GO" id="GO:0004506">
    <property type="term" value="F:squalene monooxygenase activity"/>
    <property type="evidence" value="ECO:0007669"/>
    <property type="project" value="UniProtKB-UniRule"/>
</dbReference>
<dbReference type="SUPFAM" id="SSF51905">
    <property type="entry name" value="FAD/NAD(P)-binding domain"/>
    <property type="match status" value="1"/>
</dbReference>
<dbReference type="OrthoDB" id="1678617at2759"/>
<evidence type="ECO:0000256" key="5">
    <source>
        <dbReference type="ARBA" id="ARBA00022630"/>
    </source>
</evidence>
<keyword evidence="7" id="KW-0492">Microsome</keyword>
<evidence type="ECO:0000256" key="7">
    <source>
        <dbReference type="ARBA" id="ARBA00022848"/>
    </source>
</evidence>
<dbReference type="InterPro" id="IPR036188">
    <property type="entry name" value="FAD/NAD-bd_sf"/>
</dbReference>
<comment type="similarity">
    <text evidence="3 10">Belongs to the squalene monooxygenase family.</text>
</comment>
<keyword evidence="13" id="KW-1185">Reference proteome</keyword>
<dbReference type="FunCoup" id="A0A3N4LYB8">
    <property type="interactions" value="167"/>
</dbReference>
<comment type="catalytic activity">
    <reaction evidence="10">
        <text>squalene + reduced [NADPH--hemoprotein reductase] + O2 = (S)-2,3-epoxysqualene + oxidized [NADPH--hemoprotein reductase] + H2O + H(+)</text>
        <dbReference type="Rhea" id="RHEA:25282"/>
        <dbReference type="Rhea" id="RHEA-COMP:11964"/>
        <dbReference type="Rhea" id="RHEA-COMP:11965"/>
        <dbReference type="ChEBI" id="CHEBI:15377"/>
        <dbReference type="ChEBI" id="CHEBI:15378"/>
        <dbReference type="ChEBI" id="CHEBI:15379"/>
        <dbReference type="ChEBI" id="CHEBI:15440"/>
        <dbReference type="ChEBI" id="CHEBI:15441"/>
        <dbReference type="ChEBI" id="CHEBI:57618"/>
        <dbReference type="ChEBI" id="CHEBI:58210"/>
        <dbReference type="EC" id="1.14.14.17"/>
    </reaction>
</comment>
<dbReference type="InterPro" id="IPR040125">
    <property type="entry name" value="Squalene_monox"/>
</dbReference>
<feature type="transmembrane region" description="Helical" evidence="10">
    <location>
        <begin position="434"/>
        <end position="457"/>
    </location>
</feature>
<feature type="domain" description="Squalene epoxidase" evidence="11">
    <location>
        <begin position="161"/>
        <end position="428"/>
    </location>
</feature>
<dbReference type="Proteomes" id="UP000267821">
    <property type="component" value="Unassembled WGS sequence"/>
</dbReference>
<dbReference type="EC" id="1.14.14.17" evidence="4 10"/>
<evidence type="ECO:0000256" key="3">
    <source>
        <dbReference type="ARBA" id="ARBA00008802"/>
    </source>
</evidence>
<accession>A0A3N4LYB8</accession>
<sequence>MKPRTYDIAIIGAGIIGTALAHTLGTQGRSVLLLERDLSEPDRIVGELLQPGGVKMLTKLGLSGCLEEIDAIKVDGYEVIYHGKGVHIPYPPDPETGLKPQGRSFHHGRFVQKLRSAAARAPNVTVLEATVKDLLKDTSSGNVLGVTCRRKGEKEDEHFLASLTIAADGYASNFRKLLVKKKTEVTSTFVALELKDAVMPKPYHGHVLLGDNAPILLYQISTHFTRALIDVRQKVPAGQMREHLQSRIKDLPEVLQPSFKEAIMARERYPSMPNSYLPATVNTVPGLLVVGDANNMRHPLTGGGMTVAFSDVVLLRDFLSPANLPDLDDHYEVANTLADFHWQRKGSKTNGSSTINILSIALYRLFAADSNELKVLQKACFRYFERGGECVNGPASLLATTQRNPWVLFWHFFAVAFCGISGLFAGAGWRVDRWVVGVVQGVRVLWTACLVLFPYIFGEFRR</sequence>
<dbReference type="Pfam" id="PF08491">
    <property type="entry name" value="SE"/>
    <property type="match status" value="1"/>
</dbReference>
<protein>
    <recommendedName>
        <fullName evidence="4 10">Squalene monooxygenase</fullName>
        <ecNumber evidence="4 10">1.14.14.17</ecNumber>
    </recommendedName>
</protein>
<evidence type="ECO:0000313" key="13">
    <source>
        <dbReference type="Proteomes" id="UP000267821"/>
    </source>
</evidence>
<keyword evidence="10" id="KW-1133">Transmembrane helix</keyword>
<dbReference type="AlphaFoldDB" id="A0A3N4LYB8"/>